<proteinExistence type="predicted"/>
<keyword evidence="1" id="KW-1133">Transmembrane helix</keyword>
<feature type="transmembrane region" description="Helical" evidence="1">
    <location>
        <begin position="29"/>
        <end position="50"/>
    </location>
</feature>
<evidence type="ECO:0000256" key="1">
    <source>
        <dbReference type="SAM" id="Phobius"/>
    </source>
</evidence>
<dbReference type="AlphaFoldDB" id="S5DLP3"/>
<keyword evidence="1" id="KW-0472">Membrane</keyword>
<reference evidence="2" key="1">
    <citation type="journal article" date="2013" name="Sci. Rep.">
        <title>Metagenomics uncovers a new group of low GC and ultra-small marine Actinobacteria.</title>
        <authorList>
            <person name="Ghai R."/>
            <person name="Mizuno C.M."/>
            <person name="Picazo A."/>
            <person name="Camacho A."/>
            <person name="Rodriguez-Valera F."/>
        </authorList>
    </citation>
    <scope>NUCLEOTIDE SEQUENCE</scope>
</reference>
<evidence type="ECO:0000313" key="2">
    <source>
        <dbReference type="EMBL" id="AGQ19784.1"/>
    </source>
</evidence>
<sequence>MEFTDITIAVLAIGTLISARNMDWKSNKTYKVAAITLTLIALVVALLAMLNL</sequence>
<dbReference type="EMBL" id="KC811142">
    <property type="protein sequence ID" value="AGQ19784.1"/>
    <property type="molecule type" value="Genomic_DNA"/>
</dbReference>
<name>S5DLP3_9ACTN</name>
<accession>S5DLP3</accession>
<keyword evidence="1" id="KW-0812">Transmembrane</keyword>
<protein>
    <submittedName>
        <fullName evidence="2">MedDCM-OCT-S40-C92-cds17</fullName>
    </submittedName>
</protein>
<organism evidence="2">
    <name type="scientific">Candidatus Actinomarina minuta</name>
    <dbReference type="NCBI Taxonomy" id="1389454"/>
    <lineage>
        <taxon>Bacteria</taxon>
        <taxon>Bacillati</taxon>
        <taxon>Actinomycetota</taxon>
        <taxon>Actinomycetes</taxon>
        <taxon>Candidatus Actinomarinidae</taxon>
        <taxon>Candidatus Actinomarinales</taxon>
        <taxon>Candidatus Actinomarineae</taxon>
        <taxon>Candidatus Actinomarinaceae</taxon>
        <taxon>Candidatus Actinomarina</taxon>
    </lineage>
</organism>